<dbReference type="InterPro" id="IPR043136">
    <property type="entry name" value="B30.2/SPRY_sf"/>
</dbReference>
<dbReference type="SMART" id="SM00449">
    <property type="entry name" value="SPRY"/>
    <property type="match status" value="1"/>
</dbReference>
<dbReference type="EMBL" id="LPAD01000071">
    <property type="protein sequence ID" value="KVN83447.1"/>
    <property type="molecule type" value="Genomic_DNA"/>
</dbReference>
<reference evidence="2 3" key="1">
    <citation type="submission" date="2015-11" db="EMBL/GenBank/DDBJ databases">
        <title>Expanding the genomic diversity of Burkholderia species for the development of highly accurate diagnostics.</title>
        <authorList>
            <person name="Sahl J."/>
            <person name="Keim P."/>
            <person name="Wagner D."/>
        </authorList>
    </citation>
    <scope>NUCLEOTIDE SEQUENCE [LARGE SCALE GENOMIC DNA]</scope>
    <source>
        <strain evidence="2 3">MSMB1585WGS</strain>
    </source>
</reference>
<dbReference type="Proteomes" id="UP000057910">
    <property type="component" value="Unassembled WGS sequence"/>
</dbReference>
<dbReference type="PROSITE" id="PS50188">
    <property type="entry name" value="B302_SPRY"/>
    <property type="match status" value="1"/>
</dbReference>
<sequence>MSYGDWIRNFQLSGTAKAMQAFLDKASASAADAKASASAAAGSANDASSARASAADAAASAGAAATSESHAAAWAQQPAGYVAGTQSYSAYYYSQQSQYWANIAQVANAVTATLDPGYKSPKVTLSSGNLTATFAGGQAGVIGTVGYSSGKHYFEVTFVSGTSSGNASAGLAPSSEPLNIQIGYDNASSGIGDFQSSGNVYIAGSKAGGASGFGDSGDVLCVAVDMDAKLIWFRTNGGNWNGSATADPVKKVGGFAYAYGGALYPALCSDSAAVFSANFAGNFAQMIPAGFRAWGADAYHYAVPYATAASPGIVSIGSGLTINVAGQVSADTYYSITKMQAARAIAIDLTSPTPGYHVVLNQASATFSLTNLTLPQGKALRLTFHIEQGTGSNKIDTWDARIKWVGGAAPILAYTKGARNVIELETIDGATFAGYNVGQINP</sequence>
<accession>A0ABD4E0G8</accession>
<evidence type="ECO:0000259" key="1">
    <source>
        <dbReference type="PROSITE" id="PS50188"/>
    </source>
</evidence>
<dbReference type="AlphaFoldDB" id="A0ABD4E0G8"/>
<evidence type="ECO:0000313" key="3">
    <source>
        <dbReference type="Proteomes" id="UP000057910"/>
    </source>
</evidence>
<gene>
    <name evidence="2" type="ORF">WJ68_16165</name>
</gene>
<dbReference type="InterPro" id="IPR001870">
    <property type="entry name" value="B30.2/SPRY"/>
</dbReference>
<proteinExistence type="predicted"/>
<dbReference type="Gene3D" id="2.60.120.920">
    <property type="match status" value="1"/>
</dbReference>
<evidence type="ECO:0000313" key="2">
    <source>
        <dbReference type="EMBL" id="KVN83447.1"/>
    </source>
</evidence>
<protein>
    <submittedName>
        <fullName evidence="2">SPRY domain protein</fullName>
    </submittedName>
</protein>
<organism evidence="2 3">
    <name type="scientific">Burkholderia ubonensis</name>
    <dbReference type="NCBI Taxonomy" id="101571"/>
    <lineage>
        <taxon>Bacteria</taxon>
        <taxon>Pseudomonadati</taxon>
        <taxon>Pseudomonadota</taxon>
        <taxon>Betaproteobacteria</taxon>
        <taxon>Burkholderiales</taxon>
        <taxon>Burkholderiaceae</taxon>
        <taxon>Burkholderia</taxon>
        <taxon>Burkholderia cepacia complex</taxon>
    </lineage>
</organism>
<feature type="domain" description="B30.2/SPRY" evidence="1">
    <location>
        <begin position="92"/>
        <end position="284"/>
    </location>
</feature>
<dbReference type="SUPFAM" id="SSF49899">
    <property type="entry name" value="Concanavalin A-like lectins/glucanases"/>
    <property type="match status" value="1"/>
</dbReference>
<dbReference type="InterPro" id="IPR013320">
    <property type="entry name" value="ConA-like_dom_sf"/>
</dbReference>
<name>A0ABD4E0G8_9BURK</name>
<comment type="caution">
    <text evidence="2">The sequence shown here is derived from an EMBL/GenBank/DDBJ whole genome shotgun (WGS) entry which is preliminary data.</text>
</comment>
<dbReference type="InterPro" id="IPR003877">
    <property type="entry name" value="SPRY_dom"/>
</dbReference>
<dbReference type="RefSeq" id="WP_060040286.1">
    <property type="nucleotide sequence ID" value="NZ_LPAD01000071.1"/>
</dbReference>